<keyword evidence="5 9" id="KW-0653">Protein transport</keyword>
<keyword evidence="6 9" id="KW-1133">Transmembrane helix</keyword>
<dbReference type="InterPro" id="IPR005807">
    <property type="entry name" value="SecE_bac"/>
</dbReference>
<dbReference type="Pfam" id="PF00584">
    <property type="entry name" value="SecE"/>
    <property type="match status" value="1"/>
</dbReference>
<evidence type="ECO:0000256" key="6">
    <source>
        <dbReference type="ARBA" id="ARBA00022989"/>
    </source>
</evidence>
<gene>
    <name evidence="9 10" type="primary">secE</name>
    <name evidence="10" type="ORF">AACH11_24500</name>
</gene>
<dbReference type="Gene3D" id="1.20.5.1030">
    <property type="entry name" value="Preprotein translocase secy subunit"/>
    <property type="match status" value="1"/>
</dbReference>
<evidence type="ECO:0000313" key="11">
    <source>
        <dbReference type="Proteomes" id="UP001368500"/>
    </source>
</evidence>
<feature type="transmembrane region" description="Helical" evidence="9">
    <location>
        <begin position="19"/>
        <end position="36"/>
    </location>
</feature>
<keyword evidence="3 9" id="KW-1003">Cell membrane</keyword>
<proteinExistence type="inferred from homology"/>
<organism evidence="10 11">
    <name type="scientific">Pseudaquabacterium rugosum</name>
    <dbReference type="NCBI Taxonomy" id="2984194"/>
    <lineage>
        <taxon>Bacteria</taxon>
        <taxon>Pseudomonadati</taxon>
        <taxon>Pseudomonadota</taxon>
        <taxon>Betaproteobacteria</taxon>
        <taxon>Burkholderiales</taxon>
        <taxon>Sphaerotilaceae</taxon>
        <taxon>Pseudaquabacterium</taxon>
    </lineage>
</organism>
<dbReference type="PANTHER" id="PTHR33910:SF1">
    <property type="entry name" value="PROTEIN TRANSLOCASE SUBUNIT SECE"/>
    <property type="match status" value="1"/>
</dbReference>
<keyword evidence="4 9" id="KW-0812">Transmembrane</keyword>
<evidence type="ECO:0000256" key="3">
    <source>
        <dbReference type="ARBA" id="ARBA00022475"/>
    </source>
</evidence>
<feature type="transmembrane region" description="Helical" evidence="9">
    <location>
        <begin position="42"/>
        <end position="62"/>
    </location>
</feature>
<evidence type="ECO:0000313" key="10">
    <source>
        <dbReference type="EMBL" id="MEK8029129.1"/>
    </source>
</evidence>
<dbReference type="NCBIfam" id="NF004371">
    <property type="entry name" value="PRK05740.1-1"/>
    <property type="match status" value="1"/>
</dbReference>
<dbReference type="InterPro" id="IPR038379">
    <property type="entry name" value="SecE_sf"/>
</dbReference>
<comment type="function">
    <text evidence="9">Essential subunit of the Sec protein translocation channel SecYEG. Clamps together the 2 halves of SecY. May contact the channel plug during translocation.</text>
</comment>
<keyword evidence="11" id="KW-1185">Reference proteome</keyword>
<evidence type="ECO:0000256" key="9">
    <source>
        <dbReference type="HAMAP-Rule" id="MF_00422"/>
    </source>
</evidence>
<dbReference type="NCBIfam" id="TIGR00964">
    <property type="entry name" value="secE_bact"/>
    <property type="match status" value="1"/>
</dbReference>
<dbReference type="Proteomes" id="UP001368500">
    <property type="component" value="Unassembled WGS sequence"/>
</dbReference>
<comment type="subcellular location">
    <subcellularLocation>
        <location evidence="1">Membrane</location>
    </subcellularLocation>
</comment>
<name>A0ABU9BJ92_9BURK</name>
<protein>
    <recommendedName>
        <fullName evidence="9">Protein translocase subunit SecE</fullName>
    </recommendedName>
</protein>
<keyword evidence="7 9" id="KW-0811">Translocation</keyword>
<comment type="caution">
    <text evidence="10">The sequence shown here is derived from an EMBL/GenBank/DDBJ whole genome shotgun (WGS) entry which is preliminary data.</text>
</comment>
<evidence type="ECO:0000256" key="7">
    <source>
        <dbReference type="ARBA" id="ARBA00023010"/>
    </source>
</evidence>
<dbReference type="InterPro" id="IPR001901">
    <property type="entry name" value="Translocase_SecE/Sec61-g"/>
</dbReference>
<comment type="similarity">
    <text evidence="9">Belongs to the SecE/SEC61-gamma family.</text>
</comment>
<reference evidence="10 11" key="1">
    <citation type="submission" date="2024-04" db="EMBL/GenBank/DDBJ databases">
        <title>Novel species of the genus Ideonella isolated from streams.</title>
        <authorList>
            <person name="Lu H."/>
        </authorList>
    </citation>
    <scope>NUCLEOTIDE SEQUENCE [LARGE SCALE GENOMIC DNA]</scope>
    <source>
        <strain evidence="10 11">BYS139W</strain>
    </source>
</reference>
<dbReference type="HAMAP" id="MF_00422">
    <property type="entry name" value="SecE"/>
    <property type="match status" value="1"/>
</dbReference>
<feature type="transmembrane region" description="Helical" evidence="9">
    <location>
        <begin position="90"/>
        <end position="110"/>
    </location>
</feature>
<evidence type="ECO:0000256" key="5">
    <source>
        <dbReference type="ARBA" id="ARBA00022927"/>
    </source>
</evidence>
<dbReference type="RefSeq" id="WP_341376914.1">
    <property type="nucleotide sequence ID" value="NZ_JBBUTF010000042.1"/>
</dbReference>
<comment type="caution">
    <text evidence="9">Lacks conserved residue(s) required for the propagation of feature annotation.</text>
</comment>
<dbReference type="EMBL" id="JBBUTF010000042">
    <property type="protein sequence ID" value="MEK8029129.1"/>
    <property type="molecule type" value="Genomic_DNA"/>
</dbReference>
<sequence>MASTPSVETVATGGDRLKLIGAAVLLLAGLVAYYVLGTQALWLRVIALLVLVAAAVAVFLSAEPGKQLIAYGQDSVKETKKVVWPTRKEAMQMTGYVFAFVVVMALFLFLTDKTLEWVLYDLILGWKR</sequence>
<keyword evidence="8 9" id="KW-0472">Membrane</keyword>
<accession>A0ABU9BJ92</accession>
<evidence type="ECO:0000256" key="1">
    <source>
        <dbReference type="ARBA" id="ARBA00004370"/>
    </source>
</evidence>
<dbReference type="PRINTS" id="PR01650">
    <property type="entry name" value="SECETRNLCASE"/>
</dbReference>
<comment type="subunit">
    <text evidence="9">Component of the Sec protein translocase complex. Heterotrimer consisting of SecY, SecE and SecG subunits. The heterotrimers can form oligomers, although 1 heterotrimer is thought to be able to translocate proteins. Interacts with the ribosome. Interacts with SecDF, and other proteins may be involved. Interacts with SecA.</text>
</comment>
<evidence type="ECO:0000256" key="8">
    <source>
        <dbReference type="ARBA" id="ARBA00023136"/>
    </source>
</evidence>
<evidence type="ECO:0000256" key="2">
    <source>
        <dbReference type="ARBA" id="ARBA00022448"/>
    </source>
</evidence>
<evidence type="ECO:0000256" key="4">
    <source>
        <dbReference type="ARBA" id="ARBA00022692"/>
    </source>
</evidence>
<keyword evidence="2 9" id="KW-0813">Transport</keyword>
<dbReference type="PANTHER" id="PTHR33910">
    <property type="entry name" value="PROTEIN TRANSLOCASE SUBUNIT SECE"/>
    <property type="match status" value="1"/>
</dbReference>